<dbReference type="SUPFAM" id="SSF55729">
    <property type="entry name" value="Acyl-CoA N-acyltransferases (Nat)"/>
    <property type="match status" value="1"/>
</dbReference>
<organism evidence="2 3">
    <name type="scientific">Algoriphagus iocasae</name>
    <dbReference type="NCBI Taxonomy" id="1836499"/>
    <lineage>
        <taxon>Bacteria</taxon>
        <taxon>Pseudomonadati</taxon>
        <taxon>Bacteroidota</taxon>
        <taxon>Cytophagia</taxon>
        <taxon>Cytophagales</taxon>
        <taxon>Cyclobacteriaceae</taxon>
        <taxon>Algoriphagus</taxon>
    </lineage>
</organism>
<keyword evidence="3" id="KW-1185">Reference proteome</keyword>
<dbReference type="Gene3D" id="3.40.630.30">
    <property type="match status" value="1"/>
</dbReference>
<accession>A0A841MK80</accession>
<dbReference type="EMBL" id="JACIJO010000002">
    <property type="protein sequence ID" value="MBB6327273.1"/>
    <property type="molecule type" value="Genomic_DNA"/>
</dbReference>
<dbReference type="InterPro" id="IPR016181">
    <property type="entry name" value="Acyl_CoA_acyltransferase"/>
</dbReference>
<gene>
    <name evidence="2" type="ORF">FHS59_002901</name>
</gene>
<protein>
    <submittedName>
        <fullName evidence="2">RimJ/RimL family protein N-acetyltransferase</fullName>
    </submittedName>
</protein>
<dbReference type="GO" id="GO:0016747">
    <property type="term" value="F:acyltransferase activity, transferring groups other than amino-acyl groups"/>
    <property type="evidence" value="ECO:0007669"/>
    <property type="project" value="InterPro"/>
</dbReference>
<evidence type="ECO:0000259" key="1">
    <source>
        <dbReference type="PROSITE" id="PS51186"/>
    </source>
</evidence>
<dbReference type="AlphaFoldDB" id="A0A841MK80"/>
<evidence type="ECO:0000313" key="2">
    <source>
        <dbReference type="EMBL" id="MBB6327273.1"/>
    </source>
</evidence>
<dbReference type="Pfam" id="PF13302">
    <property type="entry name" value="Acetyltransf_3"/>
    <property type="match status" value="1"/>
</dbReference>
<feature type="domain" description="N-acetyltransferase" evidence="1">
    <location>
        <begin position="1"/>
        <end position="149"/>
    </location>
</feature>
<dbReference type="RefSeq" id="WP_184496048.1">
    <property type="nucleotide sequence ID" value="NZ_JACIJO010000002.1"/>
</dbReference>
<dbReference type="PROSITE" id="PS51186">
    <property type="entry name" value="GNAT"/>
    <property type="match status" value="1"/>
</dbReference>
<name>A0A841MK80_9BACT</name>
<dbReference type="Proteomes" id="UP000588604">
    <property type="component" value="Unassembled WGS sequence"/>
</dbReference>
<keyword evidence="2" id="KW-0808">Transferase</keyword>
<comment type="caution">
    <text evidence="2">The sequence shown here is derived from an EMBL/GenBank/DDBJ whole genome shotgun (WGS) entry which is preliminary data.</text>
</comment>
<reference evidence="2 3" key="1">
    <citation type="submission" date="2020-08" db="EMBL/GenBank/DDBJ databases">
        <title>Genomic Encyclopedia of Type Strains, Phase IV (KMG-IV): sequencing the most valuable type-strain genomes for metagenomic binning, comparative biology and taxonomic classification.</title>
        <authorList>
            <person name="Goeker M."/>
        </authorList>
    </citation>
    <scope>NUCLEOTIDE SEQUENCE [LARGE SCALE GENOMIC DNA]</scope>
    <source>
        <strain evidence="2 3">DSM 102044</strain>
    </source>
</reference>
<sequence length="150" mass="16428">MKLIPISNSLEENSSFLEAQDCPPIIDAMMDYYQKIGYNFPWVGYFAVDENKNPVGTGGFKGVPNNGKIEIAYHTFGMHEGKGIGTAICNELVSIAQNSDPSVLITARTLPVESSSCSILRKNGFTNLGVVIDPEDGEVFEWVIEKPIQP</sequence>
<evidence type="ECO:0000313" key="3">
    <source>
        <dbReference type="Proteomes" id="UP000588604"/>
    </source>
</evidence>
<proteinExistence type="predicted"/>
<dbReference type="InterPro" id="IPR000182">
    <property type="entry name" value="GNAT_dom"/>
</dbReference>